<name>A0A6S7BUW9_9BURK</name>
<reference evidence="2 3" key="1">
    <citation type="submission" date="2020-04" db="EMBL/GenBank/DDBJ databases">
        <authorList>
            <person name="De Canck E."/>
        </authorList>
    </citation>
    <scope>NUCLEOTIDE SEQUENCE [LARGE SCALE GENOMIC DNA]</scope>
    <source>
        <strain evidence="2 3">LMG 28138</strain>
    </source>
</reference>
<gene>
    <name evidence="2" type="ORF">LMG28138_04780</name>
</gene>
<dbReference type="InterPro" id="IPR029068">
    <property type="entry name" value="Glyas_Bleomycin-R_OHBP_Dase"/>
</dbReference>
<dbReference type="PANTHER" id="PTHR35006:SF2">
    <property type="entry name" value="GLYOXALASE FAMILY PROTEIN (AFU_ORTHOLOGUE AFUA_5G14830)"/>
    <property type="match status" value="1"/>
</dbReference>
<dbReference type="AlphaFoldDB" id="A0A6S7BUW9"/>
<dbReference type="Proteomes" id="UP000494115">
    <property type="component" value="Unassembled WGS sequence"/>
</dbReference>
<dbReference type="PROSITE" id="PS51819">
    <property type="entry name" value="VOC"/>
    <property type="match status" value="1"/>
</dbReference>
<dbReference type="Gene3D" id="3.10.180.10">
    <property type="entry name" value="2,3-Dihydroxybiphenyl 1,2-Dioxygenase, domain 1"/>
    <property type="match status" value="1"/>
</dbReference>
<dbReference type="PANTHER" id="PTHR35006">
    <property type="entry name" value="GLYOXALASE FAMILY PROTEIN (AFU_ORTHOLOGUE AFUA_5G14830)"/>
    <property type="match status" value="1"/>
</dbReference>
<dbReference type="CDD" id="cd07262">
    <property type="entry name" value="VOC_like"/>
    <property type="match status" value="1"/>
</dbReference>
<dbReference type="InterPro" id="IPR004360">
    <property type="entry name" value="Glyas_Fos-R_dOase_dom"/>
</dbReference>
<accession>A0A6S7BUW9</accession>
<proteinExistence type="predicted"/>
<dbReference type="InterPro" id="IPR037523">
    <property type="entry name" value="VOC_core"/>
</dbReference>
<protein>
    <recommendedName>
        <fullName evidence="1">VOC domain-containing protein</fullName>
    </recommendedName>
</protein>
<dbReference type="SUPFAM" id="SSF54593">
    <property type="entry name" value="Glyoxalase/Bleomycin resistance protein/Dihydroxybiphenyl dioxygenase"/>
    <property type="match status" value="1"/>
</dbReference>
<evidence type="ECO:0000313" key="3">
    <source>
        <dbReference type="Proteomes" id="UP000494115"/>
    </source>
</evidence>
<evidence type="ECO:0000259" key="1">
    <source>
        <dbReference type="PROSITE" id="PS51819"/>
    </source>
</evidence>
<dbReference type="Pfam" id="PF00903">
    <property type="entry name" value="Glyoxalase"/>
    <property type="match status" value="1"/>
</dbReference>
<organism evidence="2 3">
    <name type="scientific">Pararobbsia alpina</name>
    <dbReference type="NCBI Taxonomy" id="621374"/>
    <lineage>
        <taxon>Bacteria</taxon>
        <taxon>Pseudomonadati</taxon>
        <taxon>Pseudomonadota</taxon>
        <taxon>Betaproteobacteria</taxon>
        <taxon>Burkholderiales</taxon>
        <taxon>Burkholderiaceae</taxon>
        <taxon>Pararobbsia</taxon>
    </lineage>
</organism>
<dbReference type="EMBL" id="CADIKM010000035">
    <property type="protein sequence ID" value="CAB3800004.1"/>
    <property type="molecule type" value="Genomic_DNA"/>
</dbReference>
<feature type="domain" description="VOC" evidence="1">
    <location>
        <begin position="1"/>
        <end position="118"/>
    </location>
</feature>
<sequence length="121" mass="12922">MIDHIGLRTPQFDALARFYEACLAPLGYTKLFAWEGAAGFGRNDTAPLWLGASTTRPTGIHIALSALDHAAVDAFYKAALDAGAVDNGKPGLRPDYHANYYAAFVIDPDGNNLEAVCHVAT</sequence>
<keyword evidence="3" id="KW-1185">Reference proteome</keyword>
<evidence type="ECO:0000313" key="2">
    <source>
        <dbReference type="EMBL" id="CAB3800004.1"/>
    </source>
</evidence>
<dbReference type="RefSeq" id="WP_175107401.1">
    <property type="nucleotide sequence ID" value="NZ_CADIKM010000035.1"/>
</dbReference>